<organism evidence="1 2">
    <name type="scientific">Lithohypha guttulata</name>
    <dbReference type="NCBI Taxonomy" id="1690604"/>
    <lineage>
        <taxon>Eukaryota</taxon>
        <taxon>Fungi</taxon>
        <taxon>Dikarya</taxon>
        <taxon>Ascomycota</taxon>
        <taxon>Pezizomycotina</taxon>
        <taxon>Eurotiomycetes</taxon>
        <taxon>Chaetothyriomycetidae</taxon>
        <taxon>Chaetothyriales</taxon>
        <taxon>Trichomeriaceae</taxon>
        <taxon>Lithohypha</taxon>
    </lineage>
</organism>
<proteinExistence type="predicted"/>
<comment type="caution">
    <text evidence="1">The sequence shown here is derived from an EMBL/GenBank/DDBJ whole genome shotgun (WGS) entry which is preliminary data.</text>
</comment>
<evidence type="ECO:0000313" key="2">
    <source>
        <dbReference type="Proteomes" id="UP001345013"/>
    </source>
</evidence>
<protein>
    <submittedName>
        <fullName evidence="1">Uncharacterized protein</fullName>
    </submittedName>
</protein>
<reference evidence="1 2" key="1">
    <citation type="submission" date="2023-08" db="EMBL/GenBank/DDBJ databases">
        <title>Black Yeasts Isolated from many extreme environments.</title>
        <authorList>
            <person name="Coleine C."/>
            <person name="Stajich J.E."/>
            <person name="Selbmann L."/>
        </authorList>
    </citation>
    <scope>NUCLEOTIDE SEQUENCE [LARGE SCALE GENOMIC DNA]</scope>
    <source>
        <strain evidence="1 2">CCFEE 5885</strain>
    </source>
</reference>
<accession>A0ABR0KEQ1</accession>
<gene>
    <name evidence="1" type="ORF">LTR24_003589</name>
</gene>
<dbReference type="Proteomes" id="UP001345013">
    <property type="component" value="Unassembled WGS sequence"/>
</dbReference>
<dbReference type="PANTHER" id="PTHR39401">
    <property type="entry name" value="SNOAL-LIKE DOMAIN-CONTAINING PROTEIN"/>
    <property type="match status" value="1"/>
</dbReference>
<evidence type="ECO:0000313" key="1">
    <source>
        <dbReference type="EMBL" id="KAK5094434.1"/>
    </source>
</evidence>
<dbReference type="PANTHER" id="PTHR39401:SF1">
    <property type="entry name" value="SNOAL-LIKE DOMAIN-CONTAINING PROTEIN"/>
    <property type="match status" value="1"/>
</dbReference>
<sequence length="148" mass="16471">MSTYKGEAPSGSVELDPRIIPFFEKFYDVSDTKGDSADAEYVDSLTEDGVLIMGSKRGNGKDEITPLRKGLWSGPVKTRKHHLHRIYPFTPLDVMIHGSVDYGLNNGKSLSVDWAAHAQFVESDDKKLRMRFYQVYLDSAPVAQAASS</sequence>
<name>A0ABR0KEQ1_9EURO</name>
<keyword evidence="2" id="KW-1185">Reference proteome</keyword>
<dbReference type="EMBL" id="JAVRRG010000034">
    <property type="protein sequence ID" value="KAK5094434.1"/>
    <property type="molecule type" value="Genomic_DNA"/>
</dbReference>